<evidence type="ECO:0000256" key="1">
    <source>
        <dbReference type="ARBA" id="ARBA00018672"/>
    </source>
</evidence>
<keyword evidence="8" id="KW-1185">Reference proteome</keyword>
<feature type="domain" description="Response regulatory" evidence="6">
    <location>
        <begin position="317"/>
        <end position="432"/>
    </location>
</feature>
<dbReference type="InterPro" id="IPR001789">
    <property type="entry name" value="Sig_transdc_resp-reg_receiver"/>
</dbReference>
<dbReference type="PANTHER" id="PTHR44591">
    <property type="entry name" value="STRESS RESPONSE REGULATOR PROTEIN 1"/>
    <property type="match status" value="1"/>
</dbReference>
<keyword evidence="2 5" id="KW-0597">Phosphoprotein</keyword>
<dbReference type="SMART" id="SM00448">
    <property type="entry name" value="REC"/>
    <property type="match status" value="1"/>
</dbReference>
<evidence type="ECO:0000256" key="3">
    <source>
        <dbReference type="ARBA" id="ARBA00023012"/>
    </source>
</evidence>
<dbReference type="RefSeq" id="WP_082437100.1">
    <property type="nucleotide sequence ID" value="NZ_DAWDIQ010000010.1"/>
</dbReference>
<accession>A0ABV1BX26</accession>
<evidence type="ECO:0000313" key="7">
    <source>
        <dbReference type="EMBL" id="MEQ2380028.1"/>
    </source>
</evidence>
<evidence type="ECO:0000313" key="8">
    <source>
        <dbReference type="Proteomes" id="UP001442364"/>
    </source>
</evidence>
<proteinExistence type="predicted"/>
<comment type="function">
    <text evidence="4">May play the central regulatory role in sporulation. It may be an element of the effector pathway responsible for the activation of sporulation genes in response to nutritional stress. Spo0A may act in concert with spo0H (a sigma factor) to control the expression of some genes that are critical to the sporulation process.</text>
</comment>
<dbReference type="InterPro" id="IPR037257">
    <property type="entry name" value="T2SS_E_N_sf"/>
</dbReference>
<feature type="modified residue" description="4-aspartylphosphate" evidence="5">
    <location>
        <position position="367"/>
    </location>
</feature>
<evidence type="ECO:0000256" key="5">
    <source>
        <dbReference type="PROSITE-ProRule" id="PRU00169"/>
    </source>
</evidence>
<dbReference type="PANTHER" id="PTHR44591:SF14">
    <property type="entry name" value="PROTEIN PILG"/>
    <property type="match status" value="1"/>
</dbReference>
<sequence length="433" mass="48241">MFSQLFGKYLVDNKVITKEQLDEVISKMENVRAKLGFIAVSEGILTKEKAEEINILQTQKDAKFGDIAVEEGYITKEQLEDMLNKQGSTYIKFMQVLEEVSGLSQNDIETHIEEFRKSIGFAPEELEALKNDDIDKIVPMFAYASKPYITDIAALALRNITRFVTSNYYIGKIEHVNNFEYRAFAGQRCEGDVNSVIGFAVKNDPQAFIDIAKGYSKSDDFQFGLESYDAVGEFINCIDGLFSSALSNENIDIEILPQFAYENQIAKGNAYVLPIYINGCEVSLYIAVDSDVTIGQMPVTRKLAVKAGSVDEGDKHTVLIVDDSGMSRMMLRNILEDAGYCIVAEASDGLEGELAYKQYAPDVVTLDITMPNMDGIECLEKIMDYDPDANVIMITAAGQQNKVIKALKEGAKKFITKPYNLEDVLKNIGDMVE</sequence>
<reference evidence="7 8" key="1">
    <citation type="submission" date="2024-03" db="EMBL/GenBank/DDBJ databases">
        <title>Human intestinal bacterial collection.</title>
        <authorList>
            <person name="Pauvert C."/>
            <person name="Hitch T.C.A."/>
            <person name="Clavel T."/>
        </authorList>
    </citation>
    <scope>NUCLEOTIDE SEQUENCE [LARGE SCALE GENOMIC DNA]</scope>
    <source>
        <strain evidence="7 8">CLA-AA-H255</strain>
    </source>
</reference>
<keyword evidence="3" id="KW-0902">Two-component regulatory system</keyword>
<gene>
    <name evidence="7" type="ORF">WMO14_09060</name>
</gene>
<name>A0ABV1BX26_9FIRM</name>
<dbReference type="Proteomes" id="UP001442364">
    <property type="component" value="Unassembled WGS sequence"/>
</dbReference>
<organism evidence="7 8">
    <name type="scientific">[Lactobacillus] rogosae</name>
    <dbReference type="NCBI Taxonomy" id="706562"/>
    <lineage>
        <taxon>Bacteria</taxon>
        <taxon>Bacillati</taxon>
        <taxon>Bacillota</taxon>
        <taxon>Clostridia</taxon>
        <taxon>Lachnospirales</taxon>
        <taxon>Lachnospiraceae</taxon>
        <taxon>Lachnospira</taxon>
    </lineage>
</organism>
<dbReference type="Pfam" id="PF00072">
    <property type="entry name" value="Response_reg"/>
    <property type="match status" value="1"/>
</dbReference>
<comment type="caution">
    <text evidence="7">The sequence shown here is derived from an EMBL/GenBank/DDBJ whole genome shotgun (WGS) entry which is preliminary data.</text>
</comment>
<dbReference type="SUPFAM" id="SSF160246">
    <property type="entry name" value="EspE N-terminal domain-like"/>
    <property type="match status" value="1"/>
</dbReference>
<dbReference type="InterPro" id="IPR011006">
    <property type="entry name" value="CheY-like_superfamily"/>
</dbReference>
<evidence type="ECO:0000256" key="4">
    <source>
        <dbReference type="ARBA" id="ARBA00024867"/>
    </source>
</evidence>
<dbReference type="InterPro" id="IPR050595">
    <property type="entry name" value="Bact_response_regulator"/>
</dbReference>
<dbReference type="PROSITE" id="PS50110">
    <property type="entry name" value="RESPONSE_REGULATORY"/>
    <property type="match status" value="1"/>
</dbReference>
<dbReference type="Gene3D" id="3.40.50.2300">
    <property type="match status" value="1"/>
</dbReference>
<dbReference type="SUPFAM" id="SSF52172">
    <property type="entry name" value="CheY-like"/>
    <property type="match status" value="1"/>
</dbReference>
<dbReference type="EMBL" id="JBBMER010000006">
    <property type="protein sequence ID" value="MEQ2380028.1"/>
    <property type="molecule type" value="Genomic_DNA"/>
</dbReference>
<protein>
    <recommendedName>
        <fullName evidence="1">Stage 0 sporulation protein A homolog</fullName>
    </recommendedName>
</protein>
<evidence type="ECO:0000259" key="6">
    <source>
        <dbReference type="PROSITE" id="PS50110"/>
    </source>
</evidence>
<evidence type="ECO:0000256" key="2">
    <source>
        <dbReference type="ARBA" id="ARBA00022553"/>
    </source>
</evidence>